<evidence type="ECO:0000256" key="1">
    <source>
        <dbReference type="SAM" id="Phobius"/>
    </source>
</evidence>
<dbReference type="Proteomes" id="UP000075583">
    <property type="component" value="Unassembled WGS sequence"/>
</dbReference>
<dbReference type="EMBL" id="LQZQ01000049">
    <property type="protein sequence ID" value="KYG71998.1"/>
    <property type="molecule type" value="Genomic_DNA"/>
</dbReference>
<accession>A0A150WZT1</accession>
<evidence type="ECO:0000313" key="3">
    <source>
        <dbReference type="Proteomes" id="UP000075583"/>
    </source>
</evidence>
<keyword evidence="1" id="KW-1133">Transmembrane helix</keyword>
<dbReference type="Pfam" id="PF13630">
    <property type="entry name" value="SdpI"/>
    <property type="match status" value="1"/>
</dbReference>
<organism evidence="2 3">
    <name type="scientific">Roseivirga ehrenbergii (strain DSM 102268 / JCM 13514 / KCTC 12282 / NCIMB 14502 / KMM 6017)</name>
    <dbReference type="NCBI Taxonomy" id="279360"/>
    <lineage>
        <taxon>Bacteria</taxon>
        <taxon>Pseudomonadati</taxon>
        <taxon>Bacteroidota</taxon>
        <taxon>Cytophagia</taxon>
        <taxon>Cytophagales</taxon>
        <taxon>Roseivirgaceae</taxon>
        <taxon>Roseivirga</taxon>
    </lineage>
</organism>
<evidence type="ECO:0000313" key="2">
    <source>
        <dbReference type="EMBL" id="KYG71998.1"/>
    </source>
</evidence>
<evidence type="ECO:0008006" key="4">
    <source>
        <dbReference type="Google" id="ProtNLM"/>
    </source>
</evidence>
<dbReference type="InterPro" id="IPR025962">
    <property type="entry name" value="SdpI/YhfL"/>
</dbReference>
<keyword evidence="1" id="KW-0812">Transmembrane</keyword>
<sequence length="126" mass="13793">MEGNELLIVHLVIAFTVILPAVLMKLVVSEYPNTFVGYRTPASLRSKEAWEFAQPYSANLMLWSSGATLLTQVITYFTVPADASILITSGVLVIGLAVVIILTELGLKKRFDKKGNPKSKTIIRGN</sequence>
<dbReference type="AlphaFoldDB" id="A0A150WZT1"/>
<keyword evidence="1" id="KW-0472">Membrane</keyword>
<dbReference type="OrthoDB" id="3173919at2"/>
<gene>
    <name evidence="2" type="ORF">MB14_08040</name>
</gene>
<dbReference type="RefSeq" id="WP_062592856.1">
    <property type="nucleotide sequence ID" value="NZ_LQZQ01000049.1"/>
</dbReference>
<protein>
    <recommendedName>
        <fullName evidence="4">SdpI/YhfL protein family</fullName>
    </recommendedName>
</protein>
<feature type="transmembrane region" description="Helical" evidence="1">
    <location>
        <begin position="6"/>
        <end position="28"/>
    </location>
</feature>
<reference evidence="2" key="1">
    <citation type="submission" date="2016-01" db="EMBL/GenBank/DDBJ databases">
        <title>Genome sequencing of Roseivirga ehrenbergii KMM 6017.</title>
        <authorList>
            <person name="Selvaratnam C."/>
            <person name="Thevarajoo S."/>
            <person name="Goh K.M."/>
            <person name="Ee R."/>
            <person name="Chan K.-G."/>
            <person name="Chong C.S."/>
        </authorList>
    </citation>
    <scope>NUCLEOTIDE SEQUENCE [LARGE SCALE GENOMIC DNA]</scope>
    <source>
        <strain evidence="2">KMM 6017</strain>
    </source>
</reference>
<proteinExistence type="predicted"/>
<keyword evidence="3" id="KW-1185">Reference proteome</keyword>
<feature type="transmembrane region" description="Helical" evidence="1">
    <location>
        <begin position="85"/>
        <end position="107"/>
    </location>
</feature>
<name>A0A150WZT1_ROSEK</name>
<comment type="caution">
    <text evidence="2">The sequence shown here is derived from an EMBL/GenBank/DDBJ whole genome shotgun (WGS) entry which is preliminary data.</text>
</comment>